<evidence type="ECO:0000259" key="1">
    <source>
        <dbReference type="Pfam" id="PF02481"/>
    </source>
</evidence>
<organism evidence="2 3">
    <name type="scientific">Kuenenia stuttgartiensis</name>
    <dbReference type="NCBI Taxonomy" id="174633"/>
    <lineage>
        <taxon>Bacteria</taxon>
        <taxon>Pseudomonadati</taxon>
        <taxon>Planctomycetota</taxon>
        <taxon>Candidatus Brocadiia</taxon>
        <taxon>Candidatus Brocadiales</taxon>
        <taxon>Candidatus Brocadiaceae</taxon>
        <taxon>Candidatus Kuenenia</taxon>
    </lineage>
</organism>
<evidence type="ECO:0000313" key="3">
    <source>
        <dbReference type="Proteomes" id="UP000221734"/>
    </source>
</evidence>
<accession>A0A2C9CFA6</accession>
<dbReference type="RefSeq" id="WP_197705390.1">
    <property type="nucleotide sequence ID" value="NZ_LT934425.1"/>
</dbReference>
<dbReference type="EMBL" id="LT934425">
    <property type="protein sequence ID" value="SOH04366.1"/>
    <property type="molecule type" value="Genomic_DNA"/>
</dbReference>
<dbReference type="AlphaFoldDB" id="A0A2C9CFA6"/>
<dbReference type="Pfam" id="PF02481">
    <property type="entry name" value="DNA_processg_A"/>
    <property type="match status" value="1"/>
</dbReference>
<dbReference type="Gene3D" id="3.40.50.450">
    <property type="match status" value="1"/>
</dbReference>
<keyword evidence="3" id="KW-1185">Reference proteome</keyword>
<name>A0A2C9CFA6_KUEST</name>
<gene>
    <name evidence="2" type="ORF">KSMBR1_1867</name>
</gene>
<sequence length="195" mass="21774">MATTNNNQNDACRGKAFSLPIKPLPGIVMENASPLSQNNINYMGNKQILKDHKIAFLCSRKCPADIILKSYDWAIAQREKGVCVISGFHSKIEKDVLHYLLKGAQPIILALARGLKKRLEPELKDALDKNRLLIATPFDEKVKRVTRETANQRNHLMAELADEIFIAYALPCGNIEKIITDISRTGKTISSFKTG</sequence>
<protein>
    <recommendedName>
        <fullName evidence="1">Smf/DprA SLOG domain-containing protein</fullName>
    </recommendedName>
</protein>
<reference evidence="3" key="1">
    <citation type="submission" date="2017-10" db="EMBL/GenBank/DDBJ databases">
        <authorList>
            <person name="Frank J."/>
        </authorList>
    </citation>
    <scope>NUCLEOTIDE SEQUENCE [LARGE SCALE GENOMIC DNA]</scope>
</reference>
<dbReference type="KEGG" id="kst:KSMBR1_1867"/>
<dbReference type="Proteomes" id="UP000221734">
    <property type="component" value="Chromosome Kuenenia_stuttgartiensis_MBR1"/>
</dbReference>
<evidence type="ECO:0000313" key="2">
    <source>
        <dbReference type="EMBL" id="SOH04366.1"/>
    </source>
</evidence>
<feature type="domain" description="Smf/DprA SLOG" evidence="1">
    <location>
        <begin position="40"/>
        <end position="169"/>
    </location>
</feature>
<proteinExistence type="predicted"/>
<dbReference type="InterPro" id="IPR057666">
    <property type="entry name" value="DrpA_SLOG"/>
</dbReference>